<dbReference type="AlphaFoldDB" id="A0A6N7LT30"/>
<evidence type="ECO:0000259" key="1">
    <source>
        <dbReference type="Pfam" id="PF05076"/>
    </source>
</evidence>
<proteinExistence type="predicted"/>
<accession>A0A6N7LT30</accession>
<evidence type="ECO:0000313" key="3">
    <source>
        <dbReference type="Proteomes" id="UP000469421"/>
    </source>
</evidence>
<comment type="caution">
    <text evidence="2">The sequence shown here is derived from an EMBL/GenBank/DDBJ whole genome shotgun (WGS) entry which is preliminary data.</text>
</comment>
<sequence>MSKDDQLVSLSGAPIFRYTDGEKEWEAPDGEECIEEISDHIERHIGDVSSVFHELISDTVHIDVHHVKPTRERPFHTLVTSGMSDRQMNVPEGVNATRYMELMVTLPEGWRIDDESFRDEIWYWPVRQLKFLARFPHKFETWLGWGHTIPNGDPAEPFSENTDLSGVIILPSVNVTEEFRSLEINKEKVIEFYSVVPLYDEEMNLKLRKGTDSLLDRFDKYAISDLIEIDRRNIAKKRFGIF</sequence>
<protein>
    <submittedName>
        <fullName evidence="2">Suppressor of fused domain protein</fullName>
    </submittedName>
</protein>
<dbReference type="Proteomes" id="UP000469421">
    <property type="component" value="Unassembled WGS sequence"/>
</dbReference>
<keyword evidence="3" id="KW-1185">Reference proteome</keyword>
<feature type="domain" description="Suppressor of fused-like" evidence="1">
    <location>
        <begin position="59"/>
        <end position="232"/>
    </location>
</feature>
<dbReference type="EMBL" id="WIRE01000001">
    <property type="protein sequence ID" value="MQX53473.1"/>
    <property type="molecule type" value="Genomic_DNA"/>
</dbReference>
<organism evidence="2 3">
    <name type="scientific">Alcanivorax sediminis</name>
    <dbReference type="NCBI Taxonomy" id="2663008"/>
    <lineage>
        <taxon>Bacteria</taxon>
        <taxon>Pseudomonadati</taxon>
        <taxon>Pseudomonadota</taxon>
        <taxon>Gammaproteobacteria</taxon>
        <taxon>Oceanospirillales</taxon>
        <taxon>Alcanivoracaceae</taxon>
        <taxon>Alcanivorax</taxon>
    </lineage>
</organism>
<evidence type="ECO:0000313" key="2">
    <source>
        <dbReference type="EMBL" id="MQX53473.1"/>
    </source>
</evidence>
<dbReference type="InterPro" id="IPR020941">
    <property type="entry name" value="SUFU-like_domain"/>
</dbReference>
<dbReference type="Pfam" id="PF05076">
    <property type="entry name" value="SUFU"/>
    <property type="match status" value="1"/>
</dbReference>
<dbReference type="RefSeq" id="WP_153500834.1">
    <property type="nucleotide sequence ID" value="NZ_WIRE01000001.1"/>
</dbReference>
<gene>
    <name evidence="2" type="ORF">GFN93_09445</name>
</gene>
<reference evidence="2 3" key="1">
    <citation type="submission" date="2019-10" db="EMBL/GenBank/DDBJ databases">
        <title>Alcanivorax sp.PA15-N-34 draft genome sequence.</title>
        <authorList>
            <person name="Liao X."/>
            <person name="Shao Z."/>
        </authorList>
    </citation>
    <scope>NUCLEOTIDE SEQUENCE [LARGE SCALE GENOMIC DNA]</scope>
    <source>
        <strain evidence="2 3">PA15-N-34</strain>
    </source>
</reference>
<name>A0A6N7LT30_9GAMM</name>